<dbReference type="RefSeq" id="WP_167564499.1">
    <property type="nucleotide sequence ID" value="NZ_CP049808.1"/>
</dbReference>
<protein>
    <submittedName>
        <fullName evidence="1">Uncharacterized protein</fullName>
    </submittedName>
</protein>
<evidence type="ECO:0000313" key="2">
    <source>
        <dbReference type="Proteomes" id="UP000501692"/>
    </source>
</evidence>
<keyword evidence="1" id="KW-0614">Plasmid</keyword>
<dbReference type="Pfam" id="PF25860">
    <property type="entry name" value="CPPA"/>
    <property type="match status" value="1"/>
</dbReference>
<dbReference type="Proteomes" id="UP000501692">
    <property type="component" value="Plasmid pA1254_2"/>
</dbReference>
<geneLocation type="plasmid" evidence="2">
    <name>pa1254_2</name>
</geneLocation>
<reference evidence="1 2" key="1">
    <citation type="submission" date="2020-03" db="EMBL/GenBank/DDBJ databases">
        <authorList>
            <person name="Zhang L."/>
            <person name="Han X."/>
            <person name="Chen Y."/>
            <person name="Yu Y."/>
        </authorList>
    </citation>
    <scope>NUCLEOTIDE SEQUENCE [LARGE SCALE GENOMIC DNA]</scope>
    <source>
        <strain evidence="1 2">A1254</strain>
        <plasmid evidence="2">pa1254_2</plasmid>
    </source>
</reference>
<accession>A0A6H0G063</accession>
<name>A0A6H0G063_ACIPI</name>
<dbReference type="AlphaFoldDB" id="A0A6H0G063"/>
<dbReference type="InterPro" id="IPR058891">
    <property type="entry name" value="CPPA"/>
</dbReference>
<gene>
    <name evidence="1" type="ORF">G8E09_19590</name>
</gene>
<organism evidence="1 2">
    <name type="scientific">Acinetobacter pittii</name>
    <name type="common">Acinetobacter genomosp. 3</name>
    <dbReference type="NCBI Taxonomy" id="48296"/>
    <lineage>
        <taxon>Bacteria</taxon>
        <taxon>Pseudomonadati</taxon>
        <taxon>Pseudomonadota</taxon>
        <taxon>Gammaproteobacteria</taxon>
        <taxon>Moraxellales</taxon>
        <taxon>Moraxellaceae</taxon>
        <taxon>Acinetobacter</taxon>
        <taxon>Acinetobacter calcoaceticus/baumannii complex</taxon>
    </lineage>
</organism>
<dbReference type="EMBL" id="CP049808">
    <property type="protein sequence ID" value="QIT20015.1"/>
    <property type="molecule type" value="Genomic_DNA"/>
</dbReference>
<proteinExistence type="predicted"/>
<evidence type="ECO:0000313" key="1">
    <source>
        <dbReference type="EMBL" id="QIT20015.1"/>
    </source>
</evidence>
<sequence length="87" mass="9805">MVDEMKGGRGLNDVIMANDRDRLTLAYLVKIRPANAIQQAINGIHPNKKVYVSNIIKALGVDVPEHIYHVTTDPKPYLENLKKLLNK</sequence>